<evidence type="ECO:0000313" key="3">
    <source>
        <dbReference type="EnsemblMetazoa" id="GPAI039214-PA"/>
    </source>
</evidence>
<protein>
    <submittedName>
        <fullName evidence="3">Uncharacterized protein</fullName>
    </submittedName>
</protein>
<keyword evidence="2" id="KW-1133">Transmembrane helix</keyword>
<organism evidence="3 4">
    <name type="scientific">Glossina pallidipes</name>
    <name type="common">Tsetse fly</name>
    <dbReference type="NCBI Taxonomy" id="7398"/>
    <lineage>
        <taxon>Eukaryota</taxon>
        <taxon>Metazoa</taxon>
        <taxon>Ecdysozoa</taxon>
        <taxon>Arthropoda</taxon>
        <taxon>Hexapoda</taxon>
        <taxon>Insecta</taxon>
        <taxon>Pterygota</taxon>
        <taxon>Neoptera</taxon>
        <taxon>Endopterygota</taxon>
        <taxon>Diptera</taxon>
        <taxon>Brachycera</taxon>
        <taxon>Muscomorpha</taxon>
        <taxon>Hippoboscoidea</taxon>
        <taxon>Glossinidae</taxon>
        <taxon>Glossina</taxon>
    </lineage>
</organism>
<evidence type="ECO:0000313" key="4">
    <source>
        <dbReference type="Proteomes" id="UP000092445"/>
    </source>
</evidence>
<dbReference type="EnsemblMetazoa" id="GPAI039214-RA">
    <property type="protein sequence ID" value="GPAI039214-PA"/>
    <property type="gene ID" value="GPAI039214"/>
</dbReference>
<keyword evidence="2" id="KW-0472">Membrane</keyword>
<keyword evidence="4" id="KW-1185">Reference proteome</keyword>
<reference evidence="4" key="1">
    <citation type="submission" date="2014-03" db="EMBL/GenBank/DDBJ databases">
        <authorList>
            <person name="Aksoy S."/>
            <person name="Warren W."/>
            <person name="Wilson R.K."/>
        </authorList>
    </citation>
    <scope>NUCLEOTIDE SEQUENCE [LARGE SCALE GENOMIC DNA]</scope>
    <source>
        <strain evidence="4">IAEA</strain>
    </source>
</reference>
<evidence type="ECO:0000256" key="1">
    <source>
        <dbReference type="SAM" id="MobiDB-lite"/>
    </source>
</evidence>
<dbReference type="AlphaFoldDB" id="A0A1B0AAA5"/>
<feature type="transmembrane region" description="Helical" evidence="2">
    <location>
        <begin position="64"/>
        <end position="84"/>
    </location>
</feature>
<name>A0A1B0AAA5_GLOPL</name>
<feature type="region of interest" description="Disordered" evidence="1">
    <location>
        <begin position="117"/>
        <end position="140"/>
    </location>
</feature>
<evidence type="ECO:0000256" key="2">
    <source>
        <dbReference type="SAM" id="Phobius"/>
    </source>
</evidence>
<dbReference type="Proteomes" id="UP000092445">
    <property type="component" value="Unassembled WGS sequence"/>
</dbReference>
<reference evidence="3" key="2">
    <citation type="submission" date="2020-05" db="UniProtKB">
        <authorList>
            <consortium name="EnsemblMetazoa"/>
        </authorList>
    </citation>
    <scope>IDENTIFICATION</scope>
    <source>
        <strain evidence="3">IAEA</strain>
    </source>
</reference>
<accession>A0A1B0AAA5</accession>
<dbReference type="VEuPathDB" id="VectorBase:GPAI039214"/>
<keyword evidence="2" id="KW-0812">Transmembrane</keyword>
<feature type="compositionally biased region" description="Low complexity" evidence="1">
    <location>
        <begin position="123"/>
        <end position="134"/>
    </location>
</feature>
<proteinExistence type="predicted"/>
<sequence>MVVDYIFENSKSTYFGNEAVRLAAEFSGAKLCINVAMAMFVCVGGICPNTCSKSNTMYGDQHSMNTMTMTNVILTVLTFAFGIMPRELARRLLASANPAPVRPAALANTDPLAHISSKMGSENNAATNQAPATNRRARFP</sequence>